<dbReference type="InterPro" id="IPR036890">
    <property type="entry name" value="HATPase_C_sf"/>
</dbReference>
<dbReference type="EMBL" id="FXTO01000001">
    <property type="protein sequence ID" value="SMO34251.1"/>
    <property type="molecule type" value="Genomic_DNA"/>
</dbReference>
<evidence type="ECO:0000313" key="4">
    <source>
        <dbReference type="Proteomes" id="UP000316030"/>
    </source>
</evidence>
<reference evidence="3 4" key="1">
    <citation type="submission" date="2017-05" db="EMBL/GenBank/DDBJ databases">
        <authorList>
            <person name="Varghese N."/>
            <person name="Submissions S."/>
        </authorList>
    </citation>
    <scope>NUCLEOTIDE SEQUENCE [LARGE SCALE GENOMIC DNA]</scope>
    <source>
        <strain evidence="3 4">DSM 29506</strain>
    </source>
</reference>
<keyword evidence="4" id="KW-1185">Reference proteome</keyword>
<dbReference type="PANTHER" id="PTHR35526:SF3">
    <property type="entry name" value="ANTI-SIGMA-F FACTOR RSBW"/>
    <property type="match status" value="1"/>
</dbReference>
<dbReference type="Pfam" id="PF13581">
    <property type="entry name" value="HATPase_c_2"/>
    <property type="match status" value="1"/>
</dbReference>
<keyword evidence="1" id="KW-0723">Serine/threonine-protein kinase</keyword>
<dbReference type="Gene3D" id="3.30.565.10">
    <property type="entry name" value="Histidine kinase-like ATPase, C-terminal domain"/>
    <property type="match status" value="1"/>
</dbReference>
<dbReference type="SUPFAM" id="SSF55874">
    <property type="entry name" value="ATPase domain of HSP90 chaperone/DNA topoisomerase II/histidine kinase"/>
    <property type="match status" value="1"/>
</dbReference>
<protein>
    <submittedName>
        <fullName evidence="3">Serine/threonine-protein kinase RsbW</fullName>
    </submittedName>
</protein>
<dbReference type="InterPro" id="IPR003594">
    <property type="entry name" value="HATPase_dom"/>
</dbReference>
<evidence type="ECO:0000259" key="2">
    <source>
        <dbReference type="Pfam" id="PF13581"/>
    </source>
</evidence>
<dbReference type="RefSeq" id="WP_185958894.1">
    <property type="nucleotide sequence ID" value="NZ_FXTO01000001.1"/>
</dbReference>
<name>A0A521AHK7_9RHOB</name>
<organism evidence="3 4">
    <name type="scientific">Thalassovita litoralis</name>
    <dbReference type="NCBI Taxonomy" id="1010611"/>
    <lineage>
        <taxon>Bacteria</taxon>
        <taxon>Pseudomonadati</taxon>
        <taxon>Pseudomonadota</taxon>
        <taxon>Alphaproteobacteria</taxon>
        <taxon>Rhodobacterales</taxon>
        <taxon>Roseobacteraceae</taxon>
        <taxon>Thalassovita</taxon>
    </lineage>
</organism>
<dbReference type="GO" id="GO:0004674">
    <property type="term" value="F:protein serine/threonine kinase activity"/>
    <property type="evidence" value="ECO:0007669"/>
    <property type="project" value="UniProtKB-KW"/>
</dbReference>
<accession>A0A521AHK7</accession>
<dbReference type="AlphaFoldDB" id="A0A521AHK7"/>
<dbReference type="Proteomes" id="UP000316030">
    <property type="component" value="Unassembled WGS sequence"/>
</dbReference>
<dbReference type="InterPro" id="IPR050267">
    <property type="entry name" value="Anti-sigma-factor_SerPK"/>
</dbReference>
<evidence type="ECO:0000313" key="3">
    <source>
        <dbReference type="EMBL" id="SMO34251.1"/>
    </source>
</evidence>
<evidence type="ECO:0000256" key="1">
    <source>
        <dbReference type="ARBA" id="ARBA00022527"/>
    </source>
</evidence>
<proteinExistence type="predicted"/>
<dbReference type="PANTHER" id="PTHR35526">
    <property type="entry name" value="ANTI-SIGMA-F FACTOR RSBW-RELATED"/>
    <property type="match status" value="1"/>
</dbReference>
<sequence>MTPPQAIEFQFDASEQAVRRALSRVRQFWQQAGVSDCDAGQAEIVLAEALNNVVEHAYCNTGAGRIELRCRVGSDQIDMTILDQGGPVPAHVFAQRTGPDTDVPLNDLPEGGFGWMLIQKMTCYLHYQRVGGTNCLCFAVLRGGNG</sequence>
<gene>
    <name evidence="3" type="ORF">SAMN06265173_101164</name>
</gene>
<keyword evidence="3" id="KW-0418">Kinase</keyword>
<keyword evidence="3" id="KW-0808">Transferase</keyword>
<feature type="domain" description="Histidine kinase/HSP90-like ATPase" evidence="2">
    <location>
        <begin position="12"/>
        <end position="138"/>
    </location>
</feature>
<dbReference type="CDD" id="cd16936">
    <property type="entry name" value="HATPase_RsbW-like"/>
    <property type="match status" value="1"/>
</dbReference>